<gene>
    <name evidence="1" type="ORF">MTO99_09455</name>
</gene>
<keyword evidence="2" id="KW-1185">Reference proteome</keyword>
<evidence type="ECO:0000313" key="1">
    <source>
        <dbReference type="EMBL" id="UOE45946.1"/>
    </source>
</evidence>
<evidence type="ECO:0008006" key="3">
    <source>
        <dbReference type="Google" id="ProtNLM"/>
    </source>
</evidence>
<dbReference type="RefSeq" id="WP_243558703.1">
    <property type="nucleotide sequence ID" value="NZ_CP094528.1"/>
</dbReference>
<dbReference type="EMBL" id="CP094528">
    <property type="protein sequence ID" value="UOE45946.1"/>
    <property type="molecule type" value="Genomic_DNA"/>
</dbReference>
<sequence>MILTTPEQHDRRAAHYDRAAEIHATAARDYWADAAVIPDSLSPTRAARWMTPAGLARFTEHADKRRADLTEYAHMREASAAARRRKARAHRGEAGLLRLFATYGIGTTHTEGSAA</sequence>
<proteinExistence type="predicted"/>
<name>A0ABY4C6X4_9MICO</name>
<organism evidence="1 2">
    <name type="scientific">Agromyces larvae</name>
    <dbReference type="NCBI Taxonomy" id="2929802"/>
    <lineage>
        <taxon>Bacteria</taxon>
        <taxon>Bacillati</taxon>
        <taxon>Actinomycetota</taxon>
        <taxon>Actinomycetes</taxon>
        <taxon>Micrococcales</taxon>
        <taxon>Microbacteriaceae</taxon>
        <taxon>Agromyces</taxon>
    </lineage>
</organism>
<reference evidence="1 2" key="1">
    <citation type="submission" date="2022-03" db="EMBL/GenBank/DDBJ databases">
        <title>Mucilaginibacter sp. isolated from the gut of Protaetia brevitarsis seulensis larvae.</title>
        <authorList>
            <person name="Won M."/>
            <person name="Kim S.-J."/>
            <person name="Kwon S.-W."/>
        </authorList>
    </citation>
    <scope>NUCLEOTIDE SEQUENCE [LARGE SCALE GENOMIC DNA]</scope>
    <source>
        <strain evidence="1 2">CFWR-12</strain>
    </source>
</reference>
<evidence type="ECO:0000313" key="2">
    <source>
        <dbReference type="Proteomes" id="UP000832097"/>
    </source>
</evidence>
<dbReference type="Proteomes" id="UP000832097">
    <property type="component" value="Chromosome"/>
</dbReference>
<protein>
    <recommendedName>
        <fullName evidence="3">TrwC relaxase domain-containing protein</fullName>
    </recommendedName>
</protein>
<accession>A0ABY4C6X4</accession>